<evidence type="ECO:0000313" key="1">
    <source>
        <dbReference type="EMBL" id="RNA25471.1"/>
    </source>
</evidence>
<keyword evidence="2" id="KW-1185">Reference proteome</keyword>
<dbReference type="AlphaFoldDB" id="A0A3M7RPK6"/>
<sequence>MYKFKKYFIIEYLDLKELQLFKGIPVLKYSIKQSIIRRQNFYFTHLDIFETLTHCQHSAAKANSILGQLRQAFHAWNPQSFIYLYTAFIRPHLEYATSVWNPHRRADVRIIENIQRRATKLVGRIRDRSYQDSIAILNLTTLESRRSRGDLISHYKIANGLLDVNWLASTKLMSSIACHGPANAIRGHKKRLFVQLSNCPARTNFLNNRVASTWNNLASPIVNAPSLNSFKAPLDIHLARTNTTTT</sequence>
<proteinExistence type="predicted"/>
<organism evidence="1 2">
    <name type="scientific">Brachionus plicatilis</name>
    <name type="common">Marine rotifer</name>
    <name type="synonym">Brachionus muelleri</name>
    <dbReference type="NCBI Taxonomy" id="10195"/>
    <lineage>
        <taxon>Eukaryota</taxon>
        <taxon>Metazoa</taxon>
        <taxon>Spiralia</taxon>
        <taxon>Gnathifera</taxon>
        <taxon>Rotifera</taxon>
        <taxon>Eurotatoria</taxon>
        <taxon>Monogononta</taxon>
        <taxon>Pseudotrocha</taxon>
        <taxon>Ploima</taxon>
        <taxon>Brachionidae</taxon>
        <taxon>Brachionus</taxon>
    </lineage>
</organism>
<name>A0A3M7RPK6_BRAPC</name>
<evidence type="ECO:0008006" key="3">
    <source>
        <dbReference type="Google" id="ProtNLM"/>
    </source>
</evidence>
<comment type="caution">
    <text evidence="1">The sequence shown here is derived from an EMBL/GenBank/DDBJ whole genome shotgun (WGS) entry which is preliminary data.</text>
</comment>
<protein>
    <recommendedName>
        <fullName evidence="3">RNA-directed DNA polymerase from mobile element jockey-like</fullName>
    </recommendedName>
</protein>
<reference evidence="1 2" key="1">
    <citation type="journal article" date="2018" name="Sci. Rep.">
        <title>Genomic signatures of local adaptation to the degree of environmental predictability in rotifers.</title>
        <authorList>
            <person name="Franch-Gras L."/>
            <person name="Hahn C."/>
            <person name="Garcia-Roger E.M."/>
            <person name="Carmona M.J."/>
            <person name="Serra M."/>
            <person name="Gomez A."/>
        </authorList>
    </citation>
    <scope>NUCLEOTIDE SEQUENCE [LARGE SCALE GENOMIC DNA]</scope>
    <source>
        <strain evidence="1">HYR1</strain>
    </source>
</reference>
<dbReference type="PRINTS" id="PR01345">
    <property type="entry name" value="CERVTRCPTASE"/>
</dbReference>
<accession>A0A3M7RPK6</accession>
<gene>
    <name evidence="1" type="ORF">BpHYR1_034509</name>
</gene>
<dbReference type="Proteomes" id="UP000276133">
    <property type="component" value="Unassembled WGS sequence"/>
</dbReference>
<dbReference type="PANTHER" id="PTHR33332">
    <property type="entry name" value="REVERSE TRANSCRIPTASE DOMAIN-CONTAINING PROTEIN"/>
    <property type="match status" value="1"/>
</dbReference>
<dbReference type="STRING" id="10195.A0A3M7RPK6"/>
<evidence type="ECO:0000313" key="2">
    <source>
        <dbReference type="Proteomes" id="UP000276133"/>
    </source>
</evidence>
<dbReference type="EMBL" id="REGN01002926">
    <property type="protein sequence ID" value="RNA25471.1"/>
    <property type="molecule type" value="Genomic_DNA"/>
</dbReference>